<dbReference type="InterPro" id="IPR001567">
    <property type="entry name" value="Pept_M3A_M3B_dom"/>
</dbReference>
<feature type="domain" description="Oligopeptidase F N-terminal" evidence="8">
    <location>
        <begin position="123"/>
        <end position="186"/>
    </location>
</feature>
<name>A0A855X2X0_9BACT</name>
<dbReference type="GO" id="GO:0046872">
    <property type="term" value="F:metal ion binding"/>
    <property type="evidence" value="ECO:0007669"/>
    <property type="project" value="UniProtKB-UniRule"/>
</dbReference>
<dbReference type="InterPro" id="IPR034006">
    <property type="entry name" value="M3B_PepF_2"/>
</dbReference>
<reference evidence="9 10" key="1">
    <citation type="journal article" date="2018" name="ISME J.">
        <title>A methanotrophic archaeon couples anaerobic oxidation of methane to Fe(III) reduction.</title>
        <authorList>
            <person name="Cai C."/>
            <person name="Leu A.O."/>
            <person name="Xie G.J."/>
            <person name="Guo J."/>
            <person name="Feng Y."/>
            <person name="Zhao J.X."/>
            <person name="Tyson G.W."/>
            <person name="Yuan Z."/>
            <person name="Hu S."/>
        </authorList>
    </citation>
    <scope>NUCLEOTIDE SEQUENCE [LARGE SCALE GENOMIC DNA]</scope>
    <source>
        <strain evidence="9">FeB_12</strain>
    </source>
</reference>
<keyword evidence="1 6" id="KW-0645">Protease</keyword>
<comment type="similarity">
    <text evidence="6">Belongs to the peptidase M3 family.</text>
</comment>
<evidence type="ECO:0000256" key="3">
    <source>
        <dbReference type="ARBA" id="ARBA00022801"/>
    </source>
</evidence>
<evidence type="ECO:0000256" key="4">
    <source>
        <dbReference type="ARBA" id="ARBA00022833"/>
    </source>
</evidence>
<keyword evidence="4 6" id="KW-0862">Zinc</keyword>
<evidence type="ECO:0000256" key="5">
    <source>
        <dbReference type="ARBA" id="ARBA00023049"/>
    </source>
</evidence>
<dbReference type="AlphaFoldDB" id="A0A855X2X0"/>
<dbReference type="Gene3D" id="1.10.1370.30">
    <property type="match status" value="1"/>
</dbReference>
<keyword evidence="5 6" id="KW-0482">Metalloprotease</keyword>
<feature type="domain" description="Peptidase M3A/M3B catalytic" evidence="7">
    <location>
        <begin position="207"/>
        <end position="584"/>
    </location>
</feature>
<accession>A0A855X2X0</accession>
<dbReference type="SUPFAM" id="SSF55486">
    <property type="entry name" value="Metalloproteases ('zincins'), catalytic domain"/>
    <property type="match status" value="1"/>
</dbReference>
<dbReference type="InterPro" id="IPR013647">
    <property type="entry name" value="OligopepF_N_dom"/>
</dbReference>
<dbReference type="EMBL" id="PQAP01000024">
    <property type="protein sequence ID" value="PWB74675.1"/>
    <property type="molecule type" value="Genomic_DNA"/>
</dbReference>
<keyword evidence="2 6" id="KW-0479">Metal-binding</keyword>
<evidence type="ECO:0000256" key="1">
    <source>
        <dbReference type="ARBA" id="ARBA00022670"/>
    </source>
</evidence>
<evidence type="ECO:0000259" key="7">
    <source>
        <dbReference type="Pfam" id="PF01432"/>
    </source>
</evidence>
<comment type="cofactor">
    <cofactor evidence="6">
        <name>Zn(2+)</name>
        <dbReference type="ChEBI" id="CHEBI:29105"/>
    </cofactor>
    <text evidence="6">Binds 1 zinc ion.</text>
</comment>
<evidence type="ECO:0000313" key="9">
    <source>
        <dbReference type="EMBL" id="PWB74675.1"/>
    </source>
</evidence>
<dbReference type="Proteomes" id="UP000250918">
    <property type="component" value="Unassembled WGS sequence"/>
</dbReference>
<dbReference type="Pfam" id="PF01432">
    <property type="entry name" value="Peptidase_M3"/>
    <property type="match status" value="1"/>
</dbReference>
<evidence type="ECO:0000256" key="2">
    <source>
        <dbReference type="ARBA" id="ARBA00022723"/>
    </source>
</evidence>
<dbReference type="GO" id="GO:0004222">
    <property type="term" value="F:metalloendopeptidase activity"/>
    <property type="evidence" value="ECO:0007669"/>
    <property type="project" value="InterPro"/>
</dbReference>
<organism evidence="9 10">
    <name type="scientific">candidate division GN15 bacterium</name>
    <dbReference type="NCBI Taxonomy" id="2072418"/>
    <lineage>
        <taxon>Bacteria</taxon>
        <taxon>candidate division GN15</taxon>
    </lineage>
</organism>
<protein>
    <submittedName>
        <fullName evidence="9">Oligoendopeptidase</fullName>
    </submittedName>
</protein>
<dbReference type="Pfam" id="PF08439">
    <property type="entry name" value="Peptidase_M3_N"/>
    <property type="match status" value="1"/>
</dbReference>
<comment type="caution">
    <text evidence="9">The sequence shown here is derived from an EMBL/GenBank/DDBJ whole genome shotgun (WGS) entry which is preliminary data.</text>
</comment>
<dbReference type="CDD" id="cd09607">
    <property type="entry name" value="M3B_PepF"/>
    <property type="match status" value="1"/>
</dbReference>
<dbReference type="GO" id="GO:0006508">
    <property type="term" value="P:proteolysis"/>
    <property type="evidence" value="ECO:0007669"/>
    <property type="project" value="UniProtKB-KW"/>
</dbReference>
<proteinExistence type="inferred from homology"/>
<evidence type="ECO:0000313" key="10">
    <source>
        <dbReference type="Proteomes" id="UP000250918"/>
    </source>
</evidence>
<gene>
    <name evidence="9" type="ORF">C3F09_03610</name>
</gene>
<keyword evidence="3 6" id="KW-0378">Hydrolase</keyword>
<evidence type="ECO:0000256" key="6">
    <source>
        <dbReference type="RuleBase" id="RU003435"/>
    </source>
</evidence>
<sequence length="606" mass="68761">MMTPSQKLPAAPNWDLDSIFPGGSNSAEYAAYRAAVKEKLAVLRKTLDALDKELTENSLRRWVSLILDYQKIGEELVLIRGFAGCLMAQNVNDGPAFRIAAEADGLVAEWEKVKVGIESRAMAQSDAAWQMLVTNPDIAPISFYLNELRDNARNKMTVEKEALALDLAVDGYHAWNRIYEKMVGDLAVDFELDGQKRRMSLGQLASIMDNPDRSVRQRAFEKINEAWEPQVDLAAQALNAQAGFRLELYRHRNWQSPVFEPLVLNRLSQASLDAMWDVIARNVGRLKPYIEAKKRLLGIEKFRWYDEFVLCGQSEKLMPFSEAADFVVEQLSRFSPELGDFCRMAIDKRWVEAEDRSGKRAGAFCSLMGPLRQSRVFMTYAGTTDNMFTLAHELGHAYHTFTLKDKPFLAVTYPMGLAETASILNELVTNDSALAATSDPAEKLKLVDQTLQNAYIFFCDLRSRYLFDTAFYAERKNGVVGKERLDELMLQAQRTAFGDLLDESGLHKRFWCTKQHFFMTRSPFYNFPYTVGFLFSNGVYDCAVREGKAFAGRYRALLADTGSMTTEMVAKKHIGVDLTREPFWQSAVDRTLSRMDEFLRAVAAQK</sequence>
<evidence type="ECO:0000259" key="8">
    <source>
        <dbReference type="Pfam" id="PF08439"/>
    </source>
</evidence>